<dbReference type="EMBL" id="CAJNOV010001547">
    <property type="protein sequence ID" value="CAF1065501.1"/>
    <property type="molecule type" value="Genomic_DNA"/>
</dbReference>
<evidence type="ECO:0000256" key="1">
    <source>
        <dbReference type="ARBA" id="ARBA00001968"/>
    </source>
</evidence>
<evidence type="ECO:0000313" key="5">
    <source>
        <dbReference type="Proteomes" id="UP000663855"/>
    </source>
</evidence>
<dbReference type="GO" id="GO:0046872">
    <property type="term" value="F:metal ion binding"/>
    <property type="evidence" value="ECO:0007669"/>
    <property type="project" value="UniProtKB-KW"/>
</dbReference>
<reference evidence="4" key="1">
    <citation type="submission" date="2021-02" db="EMBL/GenBank/DDBJ databases">
        <authorList>
            <person name="Nowell W R."/>
        </authorList>
    </citation>
    <scope>NUCLEOTIDE SEQUENCE</scope>
</reference>
<gene>
    <name evidence="4" type="ORF">CJN711_LOCUS5438</name>
</gene>
<protein>
    <recommendedName>
        <fullName evidence="3">DDE Tnp4 domain-containing protein</fullName>
    </recommendedName>
</protein>
<accession>A0A814LGM0</accession>
<proteinExistence type="predicted"/>
<comment type="cofactor">
    <cofactor evidence="1">
        <name>a divalent metal cation</name>
        <dbReference type="ChEBI" id="CHEBI:60240"/>
    </cofactor>
</comment>
<evidence type="ECO:0000259" key="3">
    <source>
        <dbReference type="Pfam" id="PF13359"/>
    </source>
</evidence>
<organism evidence="4 5">
    <name type="scientific">Rotaria magnacalcarata</name>
    <dbReference type="NCBI Taxonomy" id="392030"/>
    <lineage>
        <taxon>Eukaryota</taxon>
        <taxon>Metazoa</taxon>
        <taxon>Spiralia</taxon>
        <taxon>Gnathifera</taxon>
        <taxon>Rotifera</taxon>
        <taxon>Eurotatoria</taxon>
        <taxon>Bdelloidea</taxon>
        <taxon>Philodinida</taxon>
        <taxon>Philodinidae</taxon>
        <taxon>Rotaria</taxon>
    </lineage>
</organism>
<evidence type="ECO:0000256" key="2">
    <source>
        <dbReference type="ARBA" id="ARBA00022723"/>
    </source>
</evidence>
<feature type="domain" description="DDE Tnp4" evidence="3">
    <location>
        <begin position="337"/>
        <end position="428"/>
    </location>
</feature>
<dbReference type="AlphaFoldDB" id="A0A814LGM0"/>
<sequence length="479" mass="55114">MPHEYCPCGLVLYRSSTVRPLKTPCLRLFMSIRTMKTVTPEIKICNACRTAYYDWKSRYPEFGNIFRRIEEELAEPDVILKTESNDEMETIQEDETVTLDQVVRATATKEAITLHMNCTISSHKSRFGALKKNILIPEGARCCPSHITDRRLTIAAINYLSPSTIQYKQFSSADVQLLLSKWQHVFQKRKHLDFDDPLLLSDDDYKALISLSKDQFNDLISHISKYDIRNSSNRFIRTVIALLLSKLRMELSNKLLATLFQLTDAKTVARTLKSGHNALMNTFVSYNLGLDHIARQKIIDQHTSTITRELMCDGERDKAGTRSIRCRQFVTRTIRCNDDIVVVDRDFRDSISTMEELGLNAALPPFLNGRRQFTTAEANESRCVTKIRWIVETVNGRLKQFKFLSNTVQNFSIPHLEEYLSIACSIINRYQTPIKTSSLEDIEITKKNGRFAQSVKEFRNGNCNYRLKICNITHISLSI</sequence>
<keyword evidence="2" id="KW-0479">Metal-binding</keyword>
<evidence type="ECO:0000313" key="4">
    <source>
        <dbReference type="EMBL" id="CAF1065501.1"/>
    </source>
</evidence>
<dbReference type="Proteomes" id="UP000663855">
    <property type="component" value="Unassembled WGS sequence"/>
</dbReference>
<dbReference type="Pfam" id="PF13359">
    <property type="entry name" value="DDE_Tnp_4"/>
    <property type="match status" value="1"/>
</dbReference>
<comment type="caution">
    <text evidence="4">The sequence shown here is derived from an EMBL/GenBank/DDBJ whole genome shotgun (WGS) entry which is preliminary data.</text>
</comment>
<name>A0A814LGM0_9BILA</name>
<dbReference type="InterPro" id="IPR027806">
    <property type="entry name" value="HARBI1_dom"/>
</dbReference>